<dbReference type="Proteomes" id="UP000659388">
    <property type="component" value="Unassembled WGS sequence"/>
</dbReference>
<comment type="caution">
    <text evidence="2">The sequence shown here is derived from an EMBL/GenBank/DDBJ whole genome shotgun (WGS) entry which is preliminary data.</text>
</comment>
<evidence type="ECO:0000259" key="1">
    <source>
        <dbReference type="Pfam" id="PF17931"/>
    </source>
</evidence>
<dbReference type="Pfam" id="PF17931">
    <property type="entry name" value="TetR_C_23"/>
    <property type="match status" value="1"/>
</dbReference>
<evidence type="ECO:0000313" key="3">
    <source>
        <dbReference type="Proteomes" id="UP000659388"/>
    </source>
</evidence>
<dbReference type="EMBL" id="JAESIY010000011">
    <property type="protein sequence ID" value="MBL3658166.1"/>
    <property type="molecule type" value="Genomic_DNA"/>
</dbReference>
<dbReference type="InterPro" id="IPR036271">
    <property type="entry name" value="Tet_transcr_reg_TetR-rel_C_sf"/>
</dbReference>
<organism evidence="2 3">
    <name type="scientific">Fulvivirga sediminis</name>
    <dbReference type="NCBI Taxonomy" id="2803949"/>
    <lineage>
        <taxon>Bacteria</taxon>
        <taxon>Pseudomonadati</taxon>
        <taxon>Bacteroidota</taxon>
        <taxon>Cytophagia</taxon>
        <taxon>Cytophagales</taxon>
        <taxon>Fulvivirgaceae</taxon>
        <taxon>Fulvivirga</taxon>
    </lineage>
</organism>
<proteinExistence type="predicted"/>
<protein>
    <submittedName>
        <fullName evidence="2">TetR/AcrR family transcriptional regulator</fullName>
    </submittedName>
</protein>
<name>A0A937K241_9BACT</name>
<dbReference type="Gene3D" id="1.10.357.10">
    <property type="entry name" value="Tetracycline Repressor, domain 2"/>
    <property type="match status" value="1"/>
</dbReference>
<reference evidence="2" key="1">
    <citation type="submission" date="2021-01" db="EMBL/GenBank/DDBJ databases">
        <title>Fulvivirga kasyanovii gen. nov., sp nov., a novel member of the phylum Bacteroidetes isolated from seawater in a mussel farm.</title>
        <authorList>
            <person name="Zhao L.-H."/>
            <person name="Wang Z.-J."/>
        </authorList>
    </citation>
    <scope>NUCLEOTIDE SEQUENCE</scope>
    <source>
        <strain evidence="2">2943</strain>
    </source>
</reference>
<keyword evidence="3" id="KW-1185">Reference proteome</keyword>
<gene>
    <name evidence="2" type="ORF">JL102_18585</name>
</gene>
<sequence length="224" mass="26118">METKAKKTKKAAPKADTAGKIQEAYKKHVLLNGEMPPSVFKFMMDLKMQESEFYLYYGSFASIENSIWQKYIEDTLATLQQDSVYPEYTVREKLLAFYYTLIEVLKQDRSFVVHTLKSIKKSRELAPAFIKGFKTAYLQFIQQLVQEGIDSEEIVKRPLISERYKDGLWLQLLFVLRYWSKDESANFANTDAAIEKSVNLSFELMGRGPLDMIVDFAKFMYQSR</sequence>
<evidence type="ECO:0000313" key="2">
    <source>
        <dbReference type="EMBL" id="MBL3658166.1"/>
    </source>
</evidence>
<dbReference type="SUPFAM" id="SSF48498">
    <property type="entry name" value="Tetracyclin repressor-like, C-terminal domain"/>
    <property type="match status" value="1"/>
</dbReference>
<dbReference type="InterPro" id="IPR041673">
    <property type="entry name" value="TetR_C_23"/>
</dbReference>
<dbReference type="AlphaFoldDB" id="A0A937K241"/>
<feature type="domain" description="Tetracyclin repressor-like C-terminal" evidence="1">
    <location>
        <begin position="93"/>
        <end position="220"/>
    </location>
</feature>
<dbReference type="RefSeq" id="WP_202245960.1">
    <property type="nucleotide sequence ID" value="NZ_JAESIY010000011.1"/>
</dbReference>
<accession>A0A937K241</accession>